<dbReference type="STRING" id="1423730.FC75_GL000424"/>
<dbReference type="GO" id="GO:0005975">
    <property type="term" value="P:carbohydrate metabolic process"/>
    <property type="evidence" value="ECO:0007669"/>
    <property type="project" value="InterPro"/>
</dbReference>
<dbReference type="SUPFAM" id="SSF51011">
    <property type="entry name" value="Glycosyl hydrolase domain"/>
    <property type="match status" value="1"/>
</dbReference>
<evidence type="ECO:0000259" key="4">
    <source>
        <dbReference type="Pfam" id="PF13802"/>
    </source>
</evidence>
<dbReference type="InterPro" id="IPR011013">
    <property type="entry name" value="Gal_mutarotase_sf_dom"/>
</dbReference>
<dbReference type="Gene3D" id="3.20.20.80">
    <property type="entry name" value="Glycosidases"/>
    <property type="match status" value="1"/>
</dbReference>
<dbReference type="RefSeq" id="WP_056988962.1">
    <property type="nucleotide sequence ID" value="NZ_AYZJ01000011.1"/>
</dbReference>
<dbReference type="PANTHER" id="PTHR43863:SF2">
    <property type="entry name" value="MALTASE-GLUCOAMYLASE"/>
    <property type="match status" value="1"/>
</dbReference>
<evidence type="ECO:0000313" key="6">
    <source>
        <dbReference type="EMBL" id="KRN25400.1"/>
    </source>
</evidence>
<dbReference type="Proteomes" id="UP000050865">
    <property type="component" value="Unassembled WGS sequence"/>
</dbReference>
<gene>
    <name evidence="6" type="ORF">FC75_GL000424</name>
</gene>
<dbReference type="Pfam" id="PF21365">
    <property type="entry name" value="Glyco_hydro_31_3rd"/>
    <property type="match status" value="1"/>
</dbReference>
<dbReference type="SUPFAM" id="SSF51445">
    <property type="entry name" value="(Trans)glycosidases"/>
    <property type="match status" value="1"/>
</dbReference>
<dbReference type="SUPFAM" id="SSF74650">
    <property type="entry name" value="Galactose mutarotase-like"/>
    <property type="match status" value="1"/>
</dbReference>
<feature type="domain" description="Glycoside hydrolase family 31 TIM barrel" evidence="3">
    <location>
        <begin position="277"/>
        <end position="593"/>
    </location>
</feature>
<dbReference type="Gene3D" id="2.60.40.1180">
    <property type="entry name" value="Golgi alpha-mannosidase II"/>
    <property type="match status" value="1"/>
</dbReference>
<dbReference type="AlphaFoldDB" id="A0A0R2FAL0"/>
<sequence length="761" mass="86463">MEEKIINKPINNWDYQDDDRIFYKHGMDYDFAETAGEPTVDPRNVVHVPVTLVSGKECVLSIAFVNAKVVKIHFDTAVANAELPDSNYIEPAFERFIAPTVDADAKTITLTCKMTHVEIARQDFCLQAFVGAKRVFKTSTKKISRQFVTPGLGQRVHENGDRDAFLSWDIDNGDAFYGLGEKFGRVEKSQTRSVSWAMDADGSNSTDLAYKDYPVLLSTAGFGLMLATARRNKWDIGNFCYSSATVMSESPILNAYLFFGKTLKDLIGTESQIVGRPGMPAPWTLGVWYSRCAYQNRNEFLQVAKDLKAHDLPFDMLHNDVAWGKNYWYPKYWVDCCDFEWDDKDWPEPKQMYQELWDEGIGTSIWLNPYLPPNTDAYREAEQKGYLVKTTSGGVAHVTRRLVSDVGIPDLTNPNAYNWWKEHVKGLLKLGIRVVKPDYTDRIPDNALFANGYTGVDMHNMYINLYIKACYEATEEVQGTGLVWKRPGFLGTTKYPGTWSGDVESTFEGMRFTLRGALSVGFAGEVLWSSDISGFKGKDPDPELYIRWSQMGLLCSLARYHGVSPREPWYFGDKAVDVVRRYSKLRYHLAPYYLQTLYEATQTGLPVMRHLGLEYPDDRVARQTDDEFLIGSDLLVAPVLEKGATRRQVYLPAGDWYELHSGRWYTGRTVVDLPVTLDDIPVFVKAGSAIPTFKHDLPNLKHIDGEPIEFVEFGEVTGQPENFLVDDARKAHRYTIQDNQVTSDYPASFTVRKITARRHAE</sequence>
<dbReference type="InterPro" id="IPR048395">
    <property type="entry name" value="Glyco_hydro_31_C"/>
</dbReference>
<comment type="caution">
    <text evidence="6">The sequence shown here is derived from an EMBL/GenBank/DDBJ whole genome shotgun (WGS) entry which is preliminary data.</text>
</comment>
<organism evidence="6 7">
    <name type="scientific">Lacticaseibacillus camelliae DSM 22697 = JCM 13995</name>
    <dbReference type="NCBI Taxonomy" id="1423730"/>
    <lineage>
        <taxon>Bacteria</taxon>
        <taxon>Bacillati</taxon>
        <taxon>Bacillota</taxon>
        <taxon>Bacilli</taxon>
        <taxon>Lactobacillales</taxon>
        <taxon>Lactobacillaceae</taxon>
        <taxon>Lacticaseibacillus</taxon>
    </lineage>
</organism>
<dbReference type="Pfam" id="PF13802">
    <property type="entry name" value="Gal_mutarotas_2"/>
    <property type="match status" value="1"/>
</dbReference>
<dbReference type="PANTHER" id="PTHR43863">
    <property type="entry name" value="HYDROLASE, PUTATIVE (AFU_ORTHOLOGUE AFUA_1G03140)-RELATED"/>
    <property type="match status" value="1"/>
</dbReference>
<keyword evidence="7" id="KW-1185">Reference proteome</keyword>
<dbReference type="GO" id="GO:0004553">
    <property type="term" value="F:hydrolase activity, hydrolyzing O-glycosyl compounds"/>
    <property type="evidence" value="ECO:0007669"/>
    <property type="project" value="InterPro"/>
</dbReference>
<accession>A0A0R2FAL0</accession>
<dbReference type="InterPro" id="IPR017853">
    <property type="entry name" value="GH"/>
</dbReference>
<dbReference type="Gene3D" id="2.60.40.1760">
    <property type="entry name" value="glycosyl hydrolase (family 31)"/>
    <property type="match status" value="1"/>
</dbReference>
<dbReference type="GO" id="GO:0030246">
    <property type="term" value="F:carbohydrate binding"/>
    <property type="evidence" value="ECO:0007669"/>
    <property type="project" value="InterPro"/>
</dbReference>
<dbReference type="Pfam" id="PF01055">
    <property type="entry name" value="Glyco_hydro_31_2nd"/>
    <property type="match status" value="1"/>
</dbReference>
<evidence type="ECO:0000259" key="3">
    <source>
        <dbReference type="Pfam" id="PF01055"/>
    </source>
</evidence>
<dbReference type="InterPro" id="IPR000322">
    <property type="entry name" value="Glyco_hydro_31_TIM"/>
</dbReference>
<evidence type="ECO:0000313" key="7">
    <source>
        <dbReference type="Proteomes" id="UP000050865"/>
    </source>
</evidence>
<name>A0A0R2FAL0_9LACO</name>
<evidence type="ECO:0000256" key="1">
    <source>
        <dbReference type="ARBA" id="ARBA00007806"/>
    </source>
</evidence>
<dbReference type="PATRIC" id="fig|1423730.4.peg.443"/>
<dbReference type="CDD" id="cd14752">
    <property type="entry name" value="GH31_N"/>
    <property type="match status" value="1"/>
</dbReference>
<evidence type="ECO:0000256" key="2">
    <source>
        <dbReference type="RuleBase" id="RU361185"/>
    </source>
</evidence>
<reference evidence="6 7" key="1">
    <citation type="journal article" date="2015" name="Genome Announc.">
        <title>Expanding the biotechnology potential of lactobacilli through comparative genomics of 213 strains and associated genera.</title>
        <authorList>
            <person name="Sun Z."/>
            <person name="Harris H.M."/>
            <person name="McCann A."/>
            <person name="Guo C."/>
            <person name="Argimon S."/>
            <person name="Zhang W."/>
            <person name="Yang X."/>
            <person name="Jeffery I.B."/>
            <person name="Cooney J.C."/>
            <person name="Kagawa T.F."/>
            <person name="Liu W."/>
            <person name="Song Y."/>
            <person name="Salvetti E."/>
            <person name="Wrobel A."/>
            <person name="Rasinkangas P."/>
            <person name="Parkhill J."/>
            <person name="Rea M.C."/>
            <person name="O'Sullivan O."/>
            <person name="Ritari J."/>
            <person name="Douillard F.P."/>
            <person name="Paul Ross R."/>
            <person name="Yang R."/>
            <person name="Briner A.E."/>
            <person name="Felis G.E."/>
            <person name="de Vos W.M."/>
            <person name="Barrangou R."/>
            <person name="Klaenhammer T.R."/>
            <person name="Caufield P.W."/>
            <person name="Cui Y."/>
            <person name="Zhang H."/>
            <person name="O'Toole P.W."/>
        </authorList>
    </citation>
    <scope>NUCLEOTIDE SEQUENCE [LARGE SCALE GENOMIC DNA]</scope>
    <source>
        <strain evidence="6 7">DSM 22697</strain>
    </source>
</reference>
<protein>
    <submittedName>
        <fullName evidence="6">Glycosyl hydrolase, family 31</fullName>
    </submittedName>
</protein>
<dbReference type="CDD" id="cd06593">
    <property type="entry name" value="GH31_xylosidase_YicI"/>
    <property type="match status" value="1"/>
</dbReference>
<keyword evidence="2 6" id="KW-0378">Hydrolase</keyword>
<dbReference type="InterPro" id="IPR025887">
    <property type="entry name" value="Glyco_hydro_31_N_dom"/>
</dbReference>
<dbReference type="InterPro" id="IPR051816">
    <property type="entry name" value="Glycosyl_Hydrolase_31"/>
</dbReference>
<keyword evidence="2" id="KW-0326">Glycosidase</keyword>
<evidence type="ECO:0000259" key="5">
    <source>
        <dbReference type="Pfam" id="PF21365"/>
    </source>
</evidence>
<feature type="domain" description="Glycoside hydrolase family 31 N-terminal" evidence="4">
    <location>
        <begin position="60"/>
        <end position="235"/>
    </location>
</feature>
<feature type="domain" description="Glycosyl hydrolase family 31 C-terminal" evidence="5">
    <location>
        <begin position="604"/>
        <end position="690"/>
    </location>
</feature>
<dbReference type="EMBL" id="AYZJ01000011">
    <property type="protein sequence ID" value="KRN25400.1"/>
    <property type="molecule type" value="Genomic_DNA"/>
</dbReference>
<proteinExistence type="inferred from homology"/>
<comment type="similarity">
    <text evidence="1 2">Belongs to the glycosyl hydrolase 31 family.</text>
</comment>
<dbReference type="InterPro" id="IPR013780">
    <property type="entry name" value="Glyco_hydro_b"/>
</dbReference>